<evidence type="ECO:0000313" key="2">
    <source>
        <dbReference type="EMBL" id="PSK94950.1"/>
    </source>
</evidence>
<proteinExistence type="predicted"/>
<organism evidence="2 3">
    <name type="scientific">Taibaiella chishuiensis</name>
    <dbReference type="NCBI Taxonomy" id="1434707"/>
    <lineage>
        <taxon>Bacteria</taxon>
        <taxon>Pseudomonadati</taxon>
        <taxon>Bacteroidota</taxon>
        <taxon>Chitinophagia</taxon>
        <taxon>Chitinophagales</taxon>
        <taxon>Chitinophagaceae</taxon>
        <taxon>Taibaiella</taxon>
    </lineage>
</organism>
<sequence>MKRFNVRAYGIWLNESGEVLVSDEKIKGQRIIKFPGGGLELGEGLIDGLKREWKEELSIAVAISEHFYTTDFFQPSAWDDSQVISVYYKVQPLEYIPIPYYNGSEHFYFVPVDAALESLLSLPIDKVVARKLL</sequence>
<accession>A0A2P8DCK6</accession>
<evidence type="ECO:0000313" key="3">
    <source>
        <dbReference type="Proteomes" id="UP000240572"/>
    </source>
</evidence>
<keyword evidence="3" id="KW-1185">Reference proteome</keyword>
<dbReference type="RefSeq" id="WP_106521628.1">
    <property type="nucleotide sequence ID" value="NZ_PYGD01000001.1"/>
</dbReference>
<reference evidence="2 3" key="1">
    <citation type="submission" date="2018-03" db="EMBL/GenBank/DDBJ databases">
        <title>Genomic Encyclopedia of Type Strains, Phase III (KMG-III): the genomes of soil and plant-associated and newly described type strains.</title>
        <authorList>
            <person name="Whitman W."/>
        </authorList>
    </citation>
    <scope>NUCLEOTIDE SEQUENCE [LARGE SCALE GENOMIC DNA]</scope>
    <source>
        <strain evidence="2 3">CGMCC 1.12700</strain>
    </source>
</reference>
<dbReference type="InterPro" id="IPR000086">
    <property type="entry name" value="NUDIX_hydrolase_dom"/>
</dbReference>
<gene>
    <name evidence="2" type="ORF">B0I18_1011113</name>
</gene>
<dbReference type="EMBL" id="PYGD01000001">
    <property type="protein sequence ID" value="PSK94950.1"/>
    <property type="molecule type" value="Genomic_DNA"/>
</dbReference>
<dbReference type="Gene3D" id="3.90.79.10">
    <property type="entry name" value="Nucleoside Triphosphate Pyrophosphohydrolase"/>
    <property type="match status" value="1"/>
</dbReference>
<dbReference type="InterPro" id="IPR015797">
    <property type="entry name" value="NUDIX_hydrolase-like_dom_sf"/>
</dbReference>
<dbReference type="OrthoDB" id="9810648at2"/>
<dbReference type="AlphaFoldDB" id="A0A2P8DCK6"/>
<protein>
    <submittedName>
        <fullName evidence="2">ADP-ribose pyrophosphatase YjhB (NUDIX family)</fullName>
    </submittedName>
</protein>
<dbReference type="SUPFAM" id="SSF55811">
    <property type="entry name" value="Nudix"/>
    <property type="match status" value="1"/>
</dbReference>
<dbReference type="PROSITE" id="PS51462">
    <property type="entry name" value="NUDIX"/>
    <property type="match status" value="1"/>
</dbReference>
<dbReference type="Pfam" id="PF00293">
    <property type="entry name" value="NUDIX"/>
    <property type="match status" value="1"/>
</dbReference>
<feature type="domain" description="Nudix hydrolase" evidence="1">
    <location>
        <begin position="4"/>
        <end position="133"/>
    </location>
</feature>
<comment type="caution">
    <text evidence="2">The sequence shown here is derived from an EMBL/GenBank/DDBJ whole genome shotgun (WGS) entry which is preliminary data.</text>
</comment>
<name>A0A2P8DCK6_9BACT</name>
<evidence type="ECO:0000259" key="1">
    <source>
        <dbReference type="PROSITE" id="PS51462"/>
    </source>
</evidence>
<dbReference type="Proteomes" id="UP000240572">
    <property type="component" value="Unassembled WGS sequence"/>
</dbReference>